<dbReference type="GO" id="GO:0043952">
    <property type="term" value="P:protein transport by the Sec complex"/>
    <property type="evidence" value="ECO:0007669"/>
    <property type="project" value="UniProtKB-UniRule"/>
</dbReference>
<dbReference type="HAMAP" id="MF_00422">
    <property type="entry name" value="SecE"/>
    <property type="match status" value="1"/>
</dbReference>
<dbReference type="GO" id="GO:0005886">
    <property type="term" value="C:plasma membrane"/>
    <property type="evidence" value="ECO:0007669"/>
    <property type="project" value="UniProtKB-SubCell"/>
</dbReference>
<dbReference type="GO" id="GO:0006605">
    <property type="term" value="P:protein targeting"/>
    <property type="evidence" value="ECO:0007669"/>
    <property type="project" value="UniProtKB-UniRule"/>
</dbReference>
<comment type="subcellular location">
    <subcellularLocation>
        <location evidence="9">Cell membrane</location>
        <topology evidence="9">Single-pass membrane protein</topology>
    </subcellularLocation>
    <subcellularLocation>
        <location evidence="1">Membrane</location>
    </subcellularLocation>
</comment>
<dbReference type="EMBL" id="DXIJ01000097">
    <property type="protein sequence ID" value="HIV86084.1"/>
    <property type="molecule type" value="Genomic_DNA"/>
</dbReference>
<evidence type="ECO:0000256" key="9">
    <source>
        <dbReference type="HAMAP-Rule" id="MF_00422"/>
    </source>
</evidence>
<evidence type="ECO:0000256" key="3">
    <source>
        <dbReference type="ARBA" id="ARBA00022475"/>
    </source>
</evidence>
<sequence>MEKTKMSFIGKITKYFKEVKSEMKRVVWPTFAKVRQNTLVVIIYVLIVGLVIWGLDALFTWGMSMIIGR</sequence>
<keyword evidence="3 9" id="KW-1003">Cell membrane</keyword>
<dbReference type="PRINTS" id="PR01650">
    <property type="entry name" value="SECETRNLCASE"/>
</dbReference>
<evidence type="ECO:0000256" key="5">
    <source>
        <dbReference type="ARBA" id="ARBA00022927"/>
    </source>
</evidence>
<dbReference type="Proteomes" id="UP000824162">
    <property type="component" value="Unassembled WGS sequence"/>
</dbReference>
<keyword evidence="2 9" id="KW-0813">Transport</keyword>
<comment type="similarity">
    <text evidence="9">Belongs to the SecE/SEC61-gamma family.</text>
</comment>
<dbReference type="Gene3D" id="1.20.5.1030">
    <property type="entry name" value="Preprotein translocase secy subunit"/>
    <property type="match status" value="1"/>
</dbReference>
<evidence type="ECO:0000313" key="10">
    <source>
        <dbReference type="EMBL" id="HIV86084.1"/>
    </source>
</evidence>
<evidence type="ECO:0000256" key="4">
    <source>
        <dbReference type="ARBA" id="ARBA00022692"/>
    </source>
</evidence>
<evidence type="ECO:0000256" key="7">
    <source>
        <dbReference type="ARBA" id="ARBA00023010"/>
    </source>
</evidence>
<reference evidence="10" key="1">
    <citation type="journal article" date="2021" name="PeerJ">
        <title>Extensive microbial diversity within the chicken gut microbiome revealed by metagenomics and culture.</title>
        <authorList>
            <person name="Gilroy R."/>
            <person name="Ravi A."/>
            <person name="Getino M."/>
            <person name="Pursley I."/>
            <person name="Horton D.L."/>
            <person name="Alikhan N.F."/>
            <person name="Baker D."/>
            <person name="Gharbi K."/>
            <person name="Hall N."/>
            <person name="Watson M."/>
            <person name="Adriaenssens E.M."/>
            <person name="Foster-Nyarko E."/>
            <person name="Jarju S."/>
            <person name="Secka A."/>
            <person name="Antonio M."/>
            <person name="Oren A."/>
            <person name="Chaudhuri R.R."/>
            <person name="La Ragione R."/>
            <person name="Hildebrand F."/>
            <person name="Pallen M.J."/>
        </authorList>
    </citation>
    <scope>NUCLEOTIDE SEQUENCE</scope>
    <source>
        <strain evidence="10">5790</strain>
    </source>
</reference>
<keyword evidence="5 9" id="KW-0653">Protein transport</keyword>
<keyword evidence="4 9" id="KW-0812">Transmembrane</keyword>
<dbReference type="GO" id="GO:0009306">
    <property type="term" value="P:protein secretion"/>
    <property type="evidence" value="ECO:0007669"/>
    <property type="project" value="UniProtKB-UniRule"/>
</dbReference>
<dbReference type="PANTHER" id="PTHR33910:SF1">
    <property type="entry name" value="PROTEIN TRANSLOCASE SUBUNIT SECE"/>
    <property type="match status" value="1"/>
</dbReference>
<reference evidence="10" key="2">
    <citation type="submission" date="2021-04" db="EMBL/GenBank/DDBJ databases">
        <authorList>
            <person name="Gilroy R."/>
        </authorList>
    </citation>
    <scope>NUCLEOTIDE SEQUENCE</scope>
    <source>
        <strain evidence="10">5790</strain>
    </source>
</reference>
<proteinExistence type="inferred from homology"/>
<accession>A0A9D1PSF1</accession>
<dbReference type="InterPro" id="IPR001901">
    <property type="entry name" value="Translocase_SecE/Sec61-g"/>
</dbReference>
<evidence type="ECO:0000256" key="1">
    <source>
        <dbReference type="ARBA" id="ARBA00004370"/>
    </source>
</evidence>
<feature type="transmembrane region" description="Helical" evidence="9">
    <location>
        <begin position="38"/>
        <end position="59"/>
    </location>
</feature>
<comment type="function">
    <text evidence="9">Essential subunit of the Sec protein translocation channel SecYEG. Clamps together the 2 halves of SecY. May contact the channel plug during translocation.</text>
</comment>
<evidence type="ECO:0000256" key="8">
    <source>
        <dbReference type="ARBA" id="ARBA00023136"/>
    </source>
</evidence>
<protein>
    <recommendedName>
        <fullName evidence="9">Protein translocase subunit SecE</fullName>
    </recommendedName>
</protein>
<dbReference type="InterPro" id="IPR038379">
    <property type="entry name" value="SecE_sf"/>
</dbReference>
<dbReference type="AlphaFoldDB" id="A0A9D1PSF1"/>
<keyword evidence="8 9" id="KW-0472">Membrane</keyword>
<evidence type="ECO:0000313" key="11">
    <source>
        <dbReference type="Proteomes" id="UP000824162"/>
    </source>
</evidence>
<comment type="subunit">
    <text evidence="9">Component of the Sec protein translocase complex. Heterotrimer consisting of SecY, SecE and SecG subunits. The heterotrimers can form oligomers, although 1 heterotrimer is thought to be able to translocate proteins. Interacts with the ribosome. Interacts with SecDF, and other proteins may be involved. Interacts with SecA.</text>
</comment>
<dbReference type="NCBIfam" id="TIGR00964">
    <property type="entry name" value="secE_bact"/>
    <property type="match status" value="1"/>
</dbReference>
<gene>
    <name evidence="9 10" type="primary">secE</name>
    <name evidence="10" type="ORF">H9900_04655</name>
</gene>
<keyword evidence="7 9" id="KW-0811">Translocation</keyword>
<name>A0A9D1PSF1_9FIRM</name>
<keyword evidence="6 9" id="KW-1133">Transmembrane helix</keyword>
<dbReference type="InterPro" id="IPR005807">
    <property type="entry name" value="SecE_bac"/>
</dbReference>
<comment type="caution">
    <text evidence="10">The sequence shown here is derived from an EMBL/GenBank/DDBJ whole genome shotgun (WGS) entry which is preliminary data.</text>
</comment>
<dbReference type="PANTHER" id="PTHR33910">
    <property type="entry name" value="PROTEIN TRANSLOCASE SUBUNIT SECE"/>
    <property type="match status" value="1"/>
</dbReference>
<dbReference type="GO" id="GO:0065002">
    <property type="term" value="P:intracellular protein transmembrane transport"/>
    <property type="evidence" value="ECO:0007669"/>
    <property type="project" value="UniProtKB-UniRule"/>
</dbReference>
<organism evidence="10 11">
    <name type="scientific">Candidatus Monoglobus merdigallinarum</name>
    <dbReference type="NCBI Taxonomy" id="2838698"/>
    <lineage>
        <taxon>Bacteria</taxon>
        <taxon>Bacillati</taxon>
        <taxon>Bacillota</taxon>
        <taxon>Clostridia</taxon>
        <taxon>Monoglobales</taxon>
        <taxon>Monoglobaceae</taxon>
        <taxon>Monoglobus</taxon>
    </lineage>
</organism>
<dbReference type="Pfam" id="PF00584">
    <property type="entry name" value="SecE"/>
    <property type="match status" value="1"/>
</dbReference>
<dbReference type="GO" id="GO:0008320">
    <property type="term" value="F:protein transmembrane transporter activity"/>
    <property type="evidence" value="ECO:0007669"/>
    <property type="project" value="UniProtKB-UniRule"/>
</dbReference>
<evidence type="ECO:0000256" key="6">
    <source>
        <dbReference type="ARBA" id="ARBA00022989"/>
    </source>
</evidence>
<evidence type="ECO:0000256" key="2">
    <source>
        <dbReference type="ARBA" id="ARBA00022448"/>
    </source>
</evidence>